<dbReference type="Proteomes" id="UP000018922">
    <property type="component" value="Chromosome I"/>
</dbReference>
<dbReference type="EMBL" id="HG794546">
    <property type="protein sequence ID" value="CDL00604.1"/>
    <property type="molecule type" value="Genomic_DNA"/>
</dbReference>
<evidence type="ECO:0000313" key="2">
    <source>
        <dbReference type="EMBL" id="CDL00604.1"/>
    </source>
</evidence>
<organism evidence="2 3">
    <name type="scientific">Magnetospirillum gryphiswaldense (strain DSM 6361 / JCM 21280 / NBRC 15271 / MSR-1)</name>
    <dbReference type="NCBI Taxonomy" id="431944"/>
    <lineage>
        <taxon>Bacteria</taxon>
        <taxon>Pseudomonadati</taxon>
        <taxon>Pseudomonadota</taxon>
        <taxon>Alphaproteobacteria</taxon>
        <taxon>Rhodospirillales</taxon>
        <taxon>Rhodospirillaceae</taxon>
        <taxon>Magnetospirillum</taxon>
    </lineage>
</organism>
<dbReference type="InterPro" id="IPR000653">
    <property type="entry name" value="DegT/StrS_aminotransferase"/>
</dbReference>
<dbReference type="InterPro" id="IPR015421">
    <property type="entry name" value="PyrdxlP-dep_Trfase_major"/>
</dbReference>
<dbReference type="KEGG" id="mgy:MGMSRv2__3389"/>
<sequence length="312" mass="33293">MVTPRSSWSLAWLASLRGTTPTVALPSWFCNASLAPLRAMGARLIFVPVDGNGLADWDHLTQADLVVAVHTFGRAVSLDGARVACARTGALLVEDAAHVLAPTSGIGQEGDYILYSPHKVLALPDGAVLVSNGAPLPPCPSMVQSSPWPWVWRRLLQRSLPDIVRPRLPQGGQADFLTDPTDGDVPAPLYPSPLAQGLMGDADLAAEASRRRMNAAALRHAVGGLAGWHPLFADDGPAPYRLTLRCDDTDIAIARYAALRQAHLPVESWPDLPPEVSDSNAIGLRRSVILLPVHGALPPGYEQLYAKALVHV</sequence>
<accession>V6F575</accession>
<dbReference type="STRING" id="1430440.MGMSRv2__3389"/>
<dbReference type="HOGENOM" id="CLU_756055_0_0_5"/>
<reference evidence="2 3" key="1">
    <citation type="journal article" date="2014" name="Genome Announc.">
        <title>Complete genome sequence of Magnetospirillum gryphiswaldense MSR-1.</title>
        <authorList>
            <person name="Wang X."/>
            <person name="Wang Q."/>
            <person name="Zhang W."/>
            <person name="Wang Y."/>
            <person name="Li L."/>
            <person name="Wen T."/>
            <person name="Zhang T."/>
            <person name="Zhang Y."/>
            <person name="Xu J."/>
            <person name="Hu J."/>
            <person name="Li S."/>
            <person name="Liu L."/>
            <person name="Liu J."/>
            <person name="Jiang W."/>
            <person name="Tian J."/>
            <person name="Li Y."/>
            <person name="Schuler D."/>
            <person name="Wang L."/>
            <person name="Li J."/>
        </authorList>
    </citation>
    <scope>NUCLEOTIDE SEQUENCE [LARGE SCALE GENOMIC DNA]</scope>
    <source>
        <strain evidence="3">DSM 6361 / JCM 21280 / NBRC 15271 / MSR-1</strain>
    </source>
</reference>
<dbReference type="InterPro" id="IPR015424">
    <property type="entry name" value="PyrdxlP-dep_Trfase"/>
</dbReference>
<evidence type="ECO:0000256" key="1">
    <source>
        <dbReference type="RuleBase" id="RU004508"/>
    </source>
</evidence>
<proteinExistence type="inferred from homology"/>
<comment type="similarity">
    <text evidence="1">Belongs to the DegT/DnrJ/EryC1 family.</text>
</comment>
<keyword evidence="1" id="KW-0663">Pyridoxal phosphate</keyword>
<evidence type="ECO:0008006" key="4">
    <source>
        <dbReference type="Google" id="ProtNLM"/>
    </source>
</evidence>
<dbReference type="SUPFAM" id="SSF53383">
    <property type="entry name" value="PLP-dependent transferases"/>
    <property type="match status" value="1"/>
</dbReference>
<gene>
    <name evidence="2" type="ordered locus">MGMSRv2__3389</name>
</gene>
<dbReference type="Pfam" id="PF01041">
    <property type="entry name" value="DegT_DnrJ_EryC1"/>
    <property type="match status" value="1"/>
</dbReference>
<dbReference type="AlphaFoldDB" id="V6F575"/>
<name>V6F575_MAGGM</name>
<dbReference type="Gene3D" id="3.40.640.10">
    <property type="entry name" value="Type I PLP-dependent aspartate aminotransferase-like (Major domain)"/>
    <property type="match status" value="1"/>
</dbReference>
<dbReference type="eggNOG" id="COG0399">
    <property type="taxonomic scope" value="Bacteria"/>
</dbReference>
<keyword evidence="3" id="KW-1185">Reference proteome</keyword>
<evidence type="ECO:0000313" key="3">
    <source>
        <dbReference type="Proteomes" id="UP000018922"/>
    </source>
</evidence>
<protein>
    <recommendedName>
        <fullName evidence="4">DegT/DnrJ/EryC1/StrS aminotransferase</fullName>
    </recommendedName>
</protein>